<dbReference type="SUPFAM" id="SSF81301">
    <property type="entry name" value="Nucleotidyltransferase"/>
    <property type="match status" value="1"/>
</dbReference>
<dbReference type="Proteomes" id="UP000507470">
    <property type="component" value="Unassembled WGS sequence"/>
</dbReference>
<protein>
    <submittedName>
        <fullName evidence="1">Uncharacterized protein</fullName>
    </submittedName>
</protein>
<dbReference type="EMBL" id="CACVKT020000155">
    <property type="protein sequence ID" value="CAC5356420.1"/>
    <property type="molecule type" value="Genomic_DNA"/>
</dbReference>
<dbReference type="OrthoDB" id="10470264at2759"/>
<accession>A0A6J7ZVV2</accession>
<dbReference type="AlphaFoldDB" id="A0A6J7ZVV2"/>
<organism evidence="1 2">
    <name type="scientific">Mytilus coruscus</name>
    <name type="common">Sea mussel</name>
    <dbReference type="NCBI Taxonomy" id="42192"/>
    <lineage>
        <taxon>Eukaryota</taxon>
        <taxon>Metazoa</taxon>
        <taxon>Spiralia</taxon>
        <taxon>Lophotrochozoa</taxon>
        <taxon>Mollusca</taxon>
        <taxon>Bivalvia</taxon>
        <taxon>Autobranchia</taxon>
        <taxon>Pteriomorphia</taxon>
        <taxon>Mytilida</taxon>
        <taxon>Mytiloidea</taxon>
        <taxon>Mytilidae</taxon>
        <taxon>Mytilinae</taxon>
        <taxon>Mytilus</taxon>
    </lineage>
</organism>
<proteinExistence type="predicted"/>
<dbReference type="InterPro" id="IPR043519">
    <property type="entry name" value="NT_sf"/>
</dbReference>
<name>A0A6J7ZVV2_MYTCO</name>
<keyword evidence="2" id="KW-1185">Reference proteome</keyword>
<sequence>MATDDTTQSTSISLYHYLCQNIVGYEDHVKTIRMTNNVRDNIINVKNSVVITSGSFGEGIAMEGSDLDIMLVLNYMEVHEDISSVVYNDHKIYFSMNTEDTKPGYTYLSLVYTNYLNILQTCLDIRGKLFISNVLFKQRFIETNCIRLFMVHA</sequence>
<reference evidence="1 2" key="1">
    <citation type="submission" date="2020-06" db="EMBL/GenBank/DDBJ databases">
        <authorList>
            <person name="Li R."/>
            <person name="Bekaert M."/>
        </authorList>
    </citation>
    <scope>NUCLEOTIDE SEQUENCE [LARGE SCALE GENOMIC DNA]</scope>
    <source>
        <strain evidence="2">wild</strain>
    </source>
</reference>
<evidence type="ECO:0000313" key="1">
    <source>
        <dbReference type="EMBL" id="CAC5356420.1"/>
    </source>
</evidence>
<gene>
    <name evidence="1" type="ORF">MCOR_583</name>
</gene>
<evidence type="ECO:0000313" key="2">
    <source>
        <dbReference type="Proteomes" id="UP000507470"/>
    </source>
</evidence>